<dbReference type="EMBL" id="CP138858">
    <property type="protein sequence ID" value="WPJ97755.1"/>
    <property type="molecule type" value="Genomic_DNA"/>
</dbReference>
<gene>
    <name evidence="2" type="ORF">SH580_08530</name>
</gene>
<evidence type="ECO:0000313" key="2">
    <source>
        <dbReference type="EMBL" id="WPJ97755.1"/>
    </source>
</evidence>
<dbReference type="SMART" id="SM00710">
    <property type="entry name" value="PbH1"/>
    <property type="match status" value="6"/>
</dbReference>
<proteinExistence type="predicted"/>
<dbReference type="InterPro" id="IPR012334">
    <property type="entry name" value="Pectin_lyas_fold"/>
</dbReference>
<reference evidence="2 3" key="1">
    <citation type="submission" date="2023-11" db="EMBL/GenBank/DDBJ databases">
        <title>Coraliomargarita sp. nov., isolated from marine algae.</title>
        <authorList>
            <person name="Lee J.K."/>
            <person name="Baek J.H."/>
            <person name="Kim J.M."/>
            <person name="Choi D.G."/>
            <person name="Jeon C.O."/>
        </authorList>
    </citation>
    <scope>NUCLEOTIDE SEQUENCE [LARGE SCALE GENOMIC DNA]</scope>
    <source>
        <strain evidence="2 3">J2-16</strain>
    </source>
</reference>
<dbReference type="RefSeq" id="WP_319834582.1">
    <property type="nucleotide sequence ID" value="NZ_CP138858.1"/>
</dbReference>
<dbReference type="InterPro" id="IPR006626">
    <property type="entry name" value="PbH1"/>
</dbReference>
<accession>A0ABZ0RNE8</accession>
<dbReference type="InterPro" id="IPR039448">
    <property type="entry name" value="Beta_helix"/>
</dbReference>
<dbReference type="SUPFAM" id="SSF51126">
    <property type="entry name" value="Pectin lyase-like"/>
    <property type="match status" value="1"/>
</dbReference>
<name>A0ABZ0RNE8_9BACT</name>
<dbReference type="Gene3D" id="2.160.20.10">
    <property type="entry name" value="Single-stranded right-handed beta-helix, Pectin lyase-like"/>
    <property type="match status" value="1"/>
</dbReference>
<protein>
    <submittedName>
        <fullName evidence="2">Right-handed parallel beta-helix repeat-containing protein</fullName>
    </submittedName>
</protein>
<dbReference type="Pfam" id="PF13229">
    <property type="entry name" value="Beta_helix"/>
    <property type="match status" value="1"/>
</dbReference>
<organism evidence="2 3">
    <name type="scientific">Coraliomargarita algicola</name>
    <dbReference type="NCBI Taxonomy" id="3092156"/>
    <lineage>
        <taxon>Bacteria</taxon>
        <taxon>Pseudomonadati</taxon>
        <taxon>Verrucomicrobiota</taxon>
        <taxon>Opitutia</taxon>
        <taxon>Puniceicoccales</taxon>
        <taxon>Coraliomargaritaceae</taxon>
        <taxon>Coraliomargarita</taxon>
    </lineage>
</organism>
<dbReference type="Proteomes" id="UP001324993">
    <property type="component" value="Chromosome"/>
</dbReference>
<feature type="domain" description="Right handed beta helix" evidence="1">
    <location>
        <begin position="381"/>
        <end position="525"/>
    </location>
</feature>
<evidence type="ECO:0000313" key="3">
    <source>
        <dbReference type="Proteomes" id="UP001324993"/>
    </source>
</evidence>
<evidence type="ECO:0000259" key="1">
    <source>
        <dbReference type="Pfam" id="PF13229"/>
    </source>
</evidence>
<dbReference type="InterPro" id="IPR011050">
    <property type="entry name" value="Pectin_lyase_fold/virulence"/>
</dbReference>
<keyword evidence="3" id="KW-1185">Reference proteome</keyword>
<sequence length="555" mass="61260">MLTSSAIDIQQTINSAVARGEREVLLPTGEHSLDQVLRLEGFKDFTIRGDDTTLVFTNLRDCGILATDCDGLTLESLTLDSNPLGFTQGTIETLDRKSGVVTFKVHDGYPDLAPHYLSGRAFAFSPETLNWKKDTPVMYAQKAEAINPREGRLQFSSGKMATLKTLNVGDYIVLDFRNSRGIRIERGENITLKEVTMWSLPSIGVISRFMDGDNYFSYTIERGPMPEGAEVPRLLSISADGFNYAYARKGPIIENCDFSFMGDDAVNLHGIAFYVAQVKDDMLYLIRPYLGESFTSIVSAGDVAMSIAPDSFDVKDRALIQSFELEPNASKDFLEIAEEIWQSKAVKSGRISVYAMQVDKHAMSVEAGDFIEIPAIAAPNYTIRNNHFRDHRGRGLRLMSSNGLVEGNTLENIKQSAISIGSEMTFYREAGWVENVTILNNTIRDVGFDPVMHLSGTHVPGAISLFHRGATPETARPNMHIRAINILRNTIEEVGGPAIHINQSEDVYIVGNTISGSNQLSQSSTGSDYDLDTTQPISIDFSKDIHVYPAPSVNQ</sequence>